<evidence type="ECO:0000256" key="5">
    <source>
        <dbReference type="SAM" id="MobiDB-lite"/>
    </source>
</evidence>
<feature type="domain" description="SH3" evidence="7">
    <location>
        <begin position="113"/>
        <end position="170"/>
    </location>
</feature>
<dbReference type="InterPro" id="IPR001452">
    <property type="entry name" value="SH3_domain"/>
</dbReference>
<comment type="caution">
    <text evidence="8">The sequence shown here is derived from an EMBL/GenBank/DDBJ whole genome shotgun (WGS) entry which is preliminary data.</text>
</comment>
<feature type="non-terminal residue" evidence="8">
    <location>
        <position position="262"/>
    </location>
</feature>
<dbReference type="EMBL" id="CATQJA010002653">
    <property type="protein sequence ID" value="CAJ0578225.1"/>
    <property type="molecule type" value="Genomic_DNA"/>
</dbReference>
<reference evidence="8" key="1">
    <citation type="submission" date="2023-06" db="EMBL/GenBank/DDBJ databases">
        <authorList>
            <person name="Delattre M."/>
        </authorList>
    </citation>
    <scope>NUCLEOTIDE SEQUENCE</scope>
    <source>
        <strain evidence="8">AF72</strain>
    </source>
</reference>
<organism evidence="8 9">
    <name type="scientific">Mesorhabditis spiculigera</name>
    <dbReference type="NCBI Taxonomy" id="96644"/>
    <lineage>
        <taxon>Eukaryota</taxon>
        <taxon>Metazoa</taxon>
        <taxon>Ecdysozoa</taxon>
        <taxon>Nematoda</taxon>
        <taxon>Chromadorea</taxon>
        <taxon>Rhabditida</taxon>
        <taxon>Rhabditina</taxon>
        <taxon>Rhabditomorpha</taxon>
        <taxon>Rhabditoidea</taxon>
        <taxon>Rhabditidae</taxon>
        <taxon>Mesorhabditinae</taxon>
        <taxon>Mesorhabditis</taxon>
    </lineage>
</organism>
<keyword evidence="2 3" id="KW-0727">SH2 domain</keyword>
<evidence type="ECO:0008006" key="10">
    <source>
        <dbReference type="Google" id="ProtNLM"/>
    </source>
</evidence>
<keyword evidence="1 4" id="KW-0728">SH3 domain</keyword>
<dbReference type="Gene3D" id="3.30.505.10">
    <property type="entry name" value="SH2 domain"/>
    <property type="match status" value="1"/>
</dbReference>
<dbReference type="PRINTS" id="PR00401">
    <property type="entry name" value="SH2DOMAIN"/>
</dbReference>
<dbReference type="InterPro" id="IPR000980">
    <property type="entry name" value="SH2"/>
</dbReference>
<dbReference type="Gene3D" id="2.30.30.40">
    <property type="entry name" value="SH3 Domains"/>
    <property type="match status" value="2"/>
</dbReference>
<evidence type="ECO:0000259" key="6">
    <source>
        <dbReference type="PROSITE" id="PS50001"/>
    </source>
</evidence>
<dbReference type="InterPro" id="IPR036860">
    <property type="entry name" value="SH2_dom_sf"/>
</dbReference>
<evidence type="ECO:0000256" key="3">
    <source>
        <dbReference type="PROSITE-ProRule" id="PRU00191"/>
    </source>
</evidence>
<dbReference type="PANTHER" id="PTHR19969">
    <property type="entry name" value="SH2-SH3 ADAPTOR PROTEIN-RELATED"/>
    <property type="match status" value="1"/>
</dbReference>
<name>A0AA36GA86_9BILA</name>
<evidence type="ECO:0000313" key="8">
    <source>
        <dbReference type="EMBL" id="CAJ0578225.1"/>
    </source>
</evidence>
<dbReference type="SMART" id="SM00252">
    <property type="entry name" value="SH2"/>
    <property type="match status" value="1"/>
</dbReference>
<dbReference type="Proteomes" id="UP001177023">
    <property type="component" value="Unassembled WGS sequence"/>
</dbReference>
<dbReference type="GO" id="GO:0016477">
    <property type="term" value="P:cell migration"/>
    <property type="evidence" value="ECO:0007669"/>
    <property type="project" value="TreeGrafter"/>
</dbReference>
<dbReference type="InterPro" id="IPR051184">
    <property type="entry name" value="Tyrosine-phos_adapter"/>
</dbReference>
<accession>A0AA36GA86</accession>
<sequence>MMAAGETGFNPLEWRQFYYPEMSRNKATAILKDLPIGTFLLRDSSREGEYSLSVKESEEQPPVKHYLIERKGEDGSDSVTLATQSFVDLAQLLSYYTRRTLDQSALKIPYMAKGTEIVKVVYRYQAQDLTAEPGDHLEVLEKMGDGTLKVRNSTQKTGLIPPDYVMRISGSSTGSKSTEDSQFHGSSNSVEVEGEPEVVEDLRLPATGKVIFDRVPSVYDSAAIRLKKGQSVEAHRKIGQGFYEGTVDGRPGTIPQIYVKWN</sequence>
<gene>
    <name evidence="8" type="ORF">MSPICULIGERA_LOCUS16486</name>
</gene>
<dbReference type="SUPFAM" id="SSF55550">
    <property type="entry name" value="SH2 domain"/>
    <property type="match status" value="1"/>
</dbReference>
<dbReference type="Pfam" id="PF07653">
    <property type="entry name" value="SH3_2"/>
    <property type="match status" value="1"/>
</dbReference>
<dbReference type="GO" id="GO:0005737">
    <property type="term" value="C:cytoplasm"/>
    <property type="evidence" value="ECO:0007669"/>
    <property type="project" value="TreeGrafter"/>
</dbReference>
<dbReference type="SMART" id="SM00326">
    <property type="entry name" value="SH3"/>
    <property type="match status" value="2"/>
</dbReference>
<evidence type="ECO:0000313" key="9">
    <source>
        <dbReference type="Proteomes" id="UP001177023"/>
    </source>
</evidence>
<dbReference type="Pfam" id="PF00017">
    <property type="entry name" value="SH2"/>
    <property type="match status" value="1"/>
</dbReference>
<dbReference type="PROSITE" id="PS50002">
    <property type="entry name" value="SH3"/>
    <property type="match status" value="1"/>
</dbReference>
<dbReference type="CDD" id="cd00173">
    <property type="entry name" value="SH2"/>
    <property type="match status" value="1"/>
</dbReference>
<dbReference type="GO" id="GO:0030971">
    <property type="term" value="F:receptor tyrosine kinase binding"/>
    <property type="evidence" value="ECO:0007669"/>
    <property type="project" value="TreeGrafter"/>
</dbReference>
<keyword evidence="9" id="KW-1185">Reference proteome</keyword>
<dbReference type="SUPFAM" id="SSF50044">
    <property type="entry name" value="SH3-domain"/>
    <property type="match status" value="2"/>
</dbReference>
<evidence type="ECO:0000256" key="4">
    <source>
        <dbReference type="PROSITE-ProRule" id="PRU00192"/>
    </source>
</evidence>
<evidence type="ECO:0000259" key="7">
    <source>
        <dbReference type="PROSITE" id="PS50002"/>
    </source>
</evidence>
<feature type="region of interest" description="Disordered" evidence="5">
    <location>
        <begin position="168"/>
        <end position="196"/>
    </location>
</feature>
<dbReference type="GO" id="GO:0007167">
    <property type="term" value="P:enzyme-linked receptor protein signaling pathway"/>
    <property type="evidence" value="ECO:0007669"/>
    <property type="project" value="TreeGrafter"/>
</dbReference>
<evidence type="ECO:0000256" key="1">
    <source>
        <dbReference type="ARBA" id="ARBA00022443"/>
    </source>
</evidence>
<dbReference type="InterPro" id="IPR036028">
    <property type="entry name" value="SH3-like_dom_sf"/>
</dbReference>
<dbReference type="AlphaFoldDB" id="A0AA36GA86"/>
<feature type="domain" description="SH2" evidence="6">
    <location>
        <begin position="17"/>
        <end position="110"/>
    </location>
</feature>
<dbReference type="PROSITE" id="PS50001">
    <property type="entry name" value="SH2"/>
    <property type="match status" value="1"/>
</dbReference>
<proteinExistence type="predicted"/>
<protein>
    <recommendedName>
        <fullName evidence="10">SH2 domain-containing protein</fullName>
    </recommendedName>
</protein>
<evidence type="ECO:0000256" key="2">
    <source>
        <dbReference type="ARBA" id="ARBA00022999"/>
    </source>
</evidence>
<dbReference type="GO" id="GO:0035591">
    <property type="term" value="F:signaling adaptor activity"/>
    <property type="evidence" value="ECO:0007669"/>
    <property type="project" value="TreeGrafter"/>
</dbReference>
<dbReference type="PANTHER" id="PTHR19969:SF5">
    <property type="entry name" value="CRK-LIKE PROTEIN"/>
    <property type="match status" value="1"/>
</dbReference>